<reference evidence="2 3" key="1">
    <citation type="submission" date="2013-03" db="EMBL/GenBank/DDBJ databases">
        <title>The Genome Sequence of Cladophialophora psammophila CBS 110553.</title>
        <authorList>
            <consortium name="The Broad Institute Genomics Platform"/>
            <person name="Cuomo C."/>
            <person name="de Hoog S."/>
            <person name="Gorbushina A."/>
            <person name="Walker B."/>
            <person name="Young S.K."/>
            <person name="Zeng Q."/>
            <person name="Gargeya S."/>
            <person name="Fitzgerald M."/>
            <person name="Haas B."/>
            <person name="Abouelleil A."/>
            <person name="Allen A.W."/>
            <person name="Alvarado L."/>
            <person name="Arachchi H.M."/>
            <person name="Berlin A.M."/>
            <person name="Chapman S.B."/>
            <person name="Gainer-Dewar J."/>
            <person name="Goldberg J."/>
            <person name="Griggs A."/>
            <person name="Gujja S."/>
            <person name="Hansen M."/>
            <person name="Howarth C."/>
            <person name="Imamovic A."/>
            <person name="Ireland A."/>
            <person name="Larimer J."/>
            <person name="McCowan C."/>
            <person name="Murphy C."/>
            <person name="Pearson M."/>
            <person name="Poon T.W."/>
            <person name="Priest M."/>
            <person name="Roberts A."/>
            <person name="Saif S."/>
            <person name="Shea T."/>
            <person name="Sisk P."/>
            <person name="Sykes S."/>
            <person name="Wortman J."/>
            <person name="Nusbaum C."/>
            <person name="Birren B."/>
        </authorList>
    </citation>
    <scope>NUCLEOTIDE SEQUENCE [LARGE SCALE GENOMIC DNA]</scope>
    <source>
        <strain evidence="2 3">CBS 110553</strain>
    </source>
</reference>
<dbReference type="OrthoDB" id="4159597at2759"/>
<proteinExistence type="predicted"/>
<feature type="region of interest" description="Disordered" evidence="1">
    <location>
        <begin position="47"/>
        <end position="221"/>
    </location>
</feature>
<evidence type="ECO:0000313" key="2">
    <source>
        <dbReference type="EMBL" id="EXJ68834.1"/>
    </source>
</evidence>
<feature type="region of interest" description="Disordered" evidence="1">
    <location>
        <begin position="1"/>
        <end position="22"/>
    </location>
</feature>
<dbReference type="GeneID" id="19192471"/>
<comment type="caution">
    <text evidence="2">The sequence shown here is derived from an EMBL/GenBank/DDBJ whole genome shotgun (WGS) entry which is preliminary data.</text>
</comment>
<dbReference type="RefSeq" id="XP_007746544.1">
    <property type="nucleotide sequence ID" value="XM_007748354.1"/>
</dbReference>
<dbReference type="EMBL" id="AMGX01000012">
    <property type="protein sequence ID" value="EXJ68834.1"/>
    <property type="molecule type" value="Genomic_DNA"/>
</dbReference>
<accession>W9XEP3</accession>
<evidence type="ECO:0000256" key="1">
    <source>
        <dbReference type="SAM" id="MobiDB-lite"/>
    </source>
</evidence>
<sequence length="283" mass="30071">MALSKGAAAPSRMKAKATTGASEADIATNTALLLHAEAAQLAKSWLRAAPANDDGQDEDEDYDKDKEEQDLEREFLRNKDVYSETAGVGYRAATTTESTSTPGSAATDPAVAFLRRQLLPSHHRGRVANGNAGTHSATTARPRPPLRAPRRVNREGDSDEEESRSGLGKGKRNATNLRQVASRSGEAMKAQRQIDHAGKTAHSHGEVGANSAPNGSHVAVAEPDRADPVTEPDMVHVAQSKANKKRGTGSYLDELLASRAAKKQKKKNKNKGKGTGLVETKPG</sequence>
<dbReference type="eggNOG" id="ENOG502RPWI">
    <property type="taxonomic scope" value="Eukaryota"/>
</dbReference>
<keyword evidence="3" id="KW-1185">Reference proteome</keyword>
<dbReference type="Proteomes" id="UP000019471">
    <property type="component" value="Unassembled WGS sequence"/>
</dbReference>
<feature type="compositionally biased region" description="Basic residues" evidence="1">
    <location>
        <begin position="260"/>
        <end position="272"/>
    </location>
</feature>
<name>W9XEP3_9EURO</name>
<organism evidence="2 3">
    <name type="scientific">Cladophialophora psammophila CBS 110553</name>
    <dbReference type="NCBI Taxonomy" id="1182543"/>
    <lineage>
        <taxon>Eukaryota</taxon>
        <taxon>Fungi</taxon>
        <taxon>Dikarya</taxon>
        <taxon>Ascomycota</taxon>
        <taxon>Pezizomycotina</taxon>
        <taxon>Eurotiomycetes</taxon>
        <taxon>Chaetothyriomycetidae</taxon>
        <taxon>Chaetothyriales</taxon>
        <taxon>Herpotrichiellaceae</taxon>
        <taxon>Cladophialophora</taxon>
    </lineage>
</organism>
<protein>
    <submittedName>
        <fullName evidence="2">Uncharacterized protein</fullName>
    </submittedName>
</protein>
<feature type="region of interest" description="Disordered" evidence="1">
    <location>
        <begin position="259"/>
        <end position="283"/>
    </location>
</feature>
<gene>
    <name evidence="2" type="ORF">A1O5_07766</name>
</gene>
<evidence type="ECO:0000313" key="3">
    <source>
        <dbReference type="Proteomes" id="UP000019471"/>
    </source>
</evidence>
<feature type="compositionally biased region" description="Polar residues" evidence="1">
    <location>
        <begin position="173"/>
        <end position="182"/>
    </location>
</feature>
<feature type="compositionally biased region" description="Basic and acidic residues" evidence="1">
    <location>
        <begin position="63"/>
        <end position="82"/>
    </location>
</feature>
<dbReference type="AlphaFoldDB" id="W9XEP3"/>
<feature type="compositionally biased region" description="Polar residues" evidence="1">
    <location>
        <begin position="93"/>
        <end position="104"/>
    </location>
</feature>
<dbReference type="HOGENOM" id="CLU_1199835_0_0_1"/>